<gene>
    <name evidence="3" type="ORF">PGLA2088_LOCUS1858</name>
</gene>
<evidence type="ECO:0000259" key="2">
    <source>
        <dbReference type="PROSITE" id="PS51819"/>
    </source>
</evidence>
<reference evidence="3" key="1">
    <citation type="submission" date="2021-02" db="EMBL/GenBank/DDBJ databases">
        <authorList>
            <person name="Dougan E. K."/>
            <person name="Rhodes N."/>
            <person name="Thang M."/>
            <person name="Chan C."/>
        </authorList>
    </citation>
    <scope>NUCLEOTIDE SEQUENCE</scope>
</reference>
<dbReference type="PANTHER" id="PTHR40280">
    <property type="entry name" value="BLR6907 PROTEIN"/>
    <property type="match status" value="1"/>
</dbReference>
<dbReference type="Proteomes" id="UP000626109">
    <property type="component" value="Unassembled WGS sequence"/>
</dbReference>
<evidence type="ECO:0000313" key="3">
    <source>
        <dbReference type="EMBL" id="CAE8638628.1"/>
    </source>
</evidence>
<dbReference type="InterPro" id="IPR037523">
    <property type="entry name" value="VOC_core"/>
</dbReference>
<dbReference type="SUPFAM" id="SSF54593">
    <property type="entry name" value="Glyoxalase/Bleomycin resistance protein/Dihydroxybiphenyl dioxygenase"/>
    <property type="match status" value="2"/>
</dbReference>
<feature type="region of interest" description="Disordered" evidence="1">
    <location>
        <begin position="110"/>
        <end position="141"/>
    </location>
</feature>
<dbReference type="Gene3D" id="3.10.180.10">
    <property type="entry name" value="2,3-Dihydroxybiphenyl 1,2-Dioxygenase, domain 1"/>
    <property type="match status" value="2"/>
</dbReference>
<evidence type="ECO:0000313" key="4">
    <source>
        <dbReference type="Proteomes" id="UP000626109"/>
    </source>
</evidence>
<dbReference type="AlphaFoldDB" id="A0A813HK86"/>
<feature type="compositionally biased region" description="Polar residues" evidence="1">
    <location>
        <begin position="54"/>
        <end position="68"/>
    </location>
</feature>
<proteinExistence type="predicted"/>
<dbReference type="PANTHER" id="PTHR40280:SF1">
    <property type="entry name" value="VOC DOMAIN-CONTAINING PROTEIN"/>
    <property type="match status" value="1"/>
</dbReference>
<dbReference type="PROSITE" id="PS51819">
    <property type="entry name" value="VOC"/>
    <property type="match status" value="1"/>
</dbReference>
<feature type="domain" description="VOC" evidence="2">
    <location>
        <begin position="396"/>
        <end position="526"/>
    </location>
</feature>
<dbReference type="CDD" id="cd06587">
    <property type="entry name" value="VOC"/>
    <property type="match status" value="1"/>
</dbReference>
<feature type="region of interest" description="Disordered" evidence="1">
    <location>
        <begin position="50"/>
        <end position="74"/>
    </location>
</feature>
<feature type="region of interest" description="Disordered" evidence="1">
    <location>
        <begin position="1"/>
        <end position="20"/>
    </location>
</feature>
<comment type="caution">
    <text evidence="3">The sequence shown here is derived from an EMBL/GenBank/DDBJ whole genome shotgun (WGS) entry which is preliminary data.</text>
</comment>
<organism evidence="3 4">
    <name type="scientific">Polarella glacialis</name>
    <name type="common">Dinoflagellate</name>
    <dbReference type="NCBI Taxonomy" id="89957"/>
    <lineage>
        <taxon>Eukaryota</taxon>
        <taxon>Sar</taxon>
        <taxon>Alveolata</taxon>
        <taxon>Dinophyceae</taxon>
        <taxon>Suessiales</taxon>
        <taxon>Suessiaceae</taxon>
        <taxon>Polarella</taxon>
    </lineage>
</organism>
<dbReference type="InterPro" id="IPR029068">
    <property type="entry name" value="Glyas_Bleomycin-R_OHBP_Dase"/>
</dbReference>
<name>A0A813HK86_POLGL</name>
<evidence type="ECO:0000256" key="1">
    <source>
        <dbReference type="SAM" id="MobiDB-lite"/>
    </source>
</evidence>
<sequence length="536" mass="57283">MKQSFLDATPAGTPPTRQSSHCWSGLLHLLAPARAAQLERGVLLDDVEPHAGTAQASEKSAGATGSEQVDSRVDSDGQLQAKLLLAKGLMLYLAKQEGLRKEASARRAELVASGRQSPAFDSPQRRSKAGGSTGSSSKNSVPAMVLPRYASLEVSALDNLDTGKLRGPQLRCRNRTSDLVLSGRFPGPVAFSFSLMSAHRAVLGASPVARDSGLLLLEHLNLKVPSLDVATEFYTALGCVRDAARDPKKTAWFNSGGFTQIHTPSPATGAVVPRATQWPGTVELQYGSLDSLCAAVERLKASQLKVQWRGEEASLGALSADRPDAAGAAAQVRAVFLEEPYGNTFVLSLAPSVSTKASETSRSAVDLDLDLGGGSGGAEVEFMRSESTPRGVIGLAALSLKIPPGTAAQAARFYSEIMGFEVEQMGPESWAVIGGPKRSQRLLLKEDASTSGDHRPDTHIGIYIGDFEGCFSRLHSRGLIFEKESQGVTVRSLEDAQHHQTFRFTKVVDVATSLVLFELEHEIFSRKYKDCPLQDS</sequence>
<accession>A0A813HK86</accession>
<dbReference type="EMBL" id="CAJNNW010001462">
    <property type="protein sequence ID" value="CAE8638628.1"/>
    <property type="molecule type" value="Genomic_DNA"/>
</dbReference>
<protein>
    <recommendedName>
        <fullName evidence="2">VOC domain-containing protein</fullName>
    </recommendedName>
</protein>